<evidence type="ECO:0000313" key="1">
    <source>
        <dbReference type="EMBL" id="JAE34580.1"/>
    </source>
</evidence>
<reference evidence="1" key="2">
    <citation type="journal article" date="2015" name="Data Brief">
        <title>Shoot transcriptome of the giant reed, Arundo donax.</title>
        <authorList>
            <person name="Barrero R.A."/>
            <person name="Guerrero F.D."/>
            <person name="Moolhuijzen P."/>
            <person name="Goolsby J.A."/>
            <person name="Tidwell J."/>
            <person name="Bellgard S.E."/>
            <person name="Bellgard M.I."/>
        </authorList>
    </citation>
    <scope>NUCLEOTIDE SEQUENCE</scope>
    <source>
        <tissue evidence="1">Shoot tissue taken approximately 20 cm above the soil surface</tissue>
    </source>
</reference>
<name>A0A0A9HBN1_ARUDO</name>
<dbReference type="EMBL" id="GBRH01163316">
    <property type="protein sequence ID" value="JAE34580.1"/>
    <property type="molecule type" value="Transcribed_RNA"/>
</dbReference>
<accession>A0A0A9HBN1</accession>
<dbReference type="AlphaFoldDB" id="A0A0A9HBN1"/>
<sequence>MSTKCRYSTKASYFKTLDKHMHLHEDG</sequence>
<reference evidence="1" key="1">
    <citation type="submission" date="2014-09" db="EMBL/GenBank/DDBJ databases">
        <authorList>
            <person name="Magalhaes I.L.F."/>
            <person name="Oliveira U."/>
            <person name="Santos F.R."/>
            <person name="Vidigal T.H.D.A."/>
            <person name="Brescovit A.D."/>
            <person name="Santos A.J."/>
        </authorList>
    </citation>
    <scope>NUCLEOTIDE SEQUENCE</scope>
    <source>
        <tissue evidence="1">Shoot tissue taken approximately 20 cm above the soil surface</tissue>
    </source>
</reference>
<proteinExistence type="predicted"/>
<protein>
    <submittedName>
        <fullName evidence="1">Uncharacterized protein</fullName>
    </submittedName>
</protein>
<organism evidence="1">
    <name type="scientific">Arundo donax</name>
    <name type="common">Giant reed</name>
    <name type="synonym">Donax arundinaceus</name>
    <dbReference type="NCBI Taxonomy" id="35708"/>
    <lineage>
        <taxon>Eukaryota</taxon>
        <taxon>Viridiplantae</taxon>
        <taxon>Streptophyta</taxon>
        <taxon>Embryophyta</taxon>
        <taxon>Tracheophyta</taxon>
        <taxon>Spermatophyta</taxon>
        <taxon>Magnoliopsida</taxon>
        <taxon>Liliopsida</taxon>
        <taxon>Poales</taxon>
        <taxon>Poaceae</taxon>
        <taxon>PACMAD clade</taxon>
        <taxon>Arundinoideae</taxon>
        <taxon>Arundineae</taxon>
        <taxon>Arundo</taxon>
    </lineage>
</organism>